<proteinExistence type="predicted"/>
<comment type="caution">
    <text evidence="1">The sequence shown here is derived from an EMBL/GenBank/DDBJ whole genome shotgun (WGS) entry which is preliminary data.</text>
</comment>
<protein>
    <submittedName>
        <fullName evidence="1">Uncharacterized protein</fullName>
    </submittedName>
</protein>
<reference evidence="1 2" key="1">
    <citation type="submission" date="2020-12" db="EMBL/GenBank/DDBJ databases">
        <title>YIM B01967 draft genome.</title>
        <authorList>
            <person name="Yan X."/>
        </authorList>
    </citation>
    <scope>NUCLEOTIDE SEQUENCE [LARGE SCALE GENOMIC DNA]</scope>
    <source>
        <strain evidence="1 2">YIM B01967</strain>
    </source>
</reference>
<dbReference type="RefSeq" id="WP_200750138.1">
    <property type="nucleotide sequence ID" value="NZ_JAEOAH010000038.1"/>
</dbReference>
<gene>
    <name evidence="1" type="ORF">JFL43_18255</name>
</gene>
<sequence>MMRRINHLLTQLELIDHLLQAQMSVERQTEIQKHMNDIATVQHRLSRLEKRSRGIFVRA</sequence>
<evidence type="ECO:0000313" key="1">
    <source>
        <dbReference type="EMBL" id="MBK3496770.1"/>
    </source>
</evidence>
<name>A0ABS1HBL4_9BACL</name>
<dbReference type="EMBL" id="JAEOAH010000038">
    <property type="protein sequence ID" value="MBK3496770.1"/>
    <property type="molecule type" value="Genomic_DNA"/>
</dbReference>
<dbReference type="Proteomes" id="UP000618943">
    <property type="component" value="Unassembled WGS sequence"/>
</dbReference>
<evidence type="ECO:0000313" key="2">
    <source>
        <dbReference type="Proteomes" id="UP000618943"/>
    </source>
</evidence>
<accession>A0ABS1HBL4</accession>
<keyword evidence="2" id="KW-1185">Reference proteome</keyword>
<organism evidence="1 2">
    <name type="scientific">Viridibacillus soli</name>
    <dbReference type="NCBI Taxonomy" id="2798301"/>
    <lineage>
        <taxon>Bacteria</taxon>
        <taxon>Bacillati</taxon>
        <taxon>Bacillota</taxon>
        <taxon>Bacilli</taxon>
        <taxon>Bacillales</taxon>
        <taxon>Caryophanaceae</taxon>
        <taxon>Viridibacillus</taxon>
    </lineage>
</organism>